<dbReference type="InterPro" id="IPR013096">
    <property type="entry name" value="Cupin_2"/>
</dbReference>
<dbReference type="Pfam" id="PF07883">
    <property type="entry name" value="Cupin_2"/>
    <property type="match status" value="1"/>
</dbReference>
<name>A0A6L6VRC7_AGRVI</name>
<dbReference type="SUPFAM" id="SSF51182">
    <property type="entry name" value="RmlC-like cupins"/>
    <property type="match status" value="1"/>
</dbReference>
<reference evidence="2 3" key="1">
    <citation type="submission" date="2019-12" db="EMBL/GenBank/DDBJ databases">
        <title>Whole-genome sequencing of Allorhizobium vitis.</title>
        <authorList>
            <person name="Gan H.M."/>
            <person name="Szegedi E."/>
            <person name="Burr T."/>
            <person name="Savka M.A."/>
        </authorList>
    </citation>
    <scope>NUCLEOTIDE SEQUENCE [LARGE SCALE GENOMIC DNA]</scope>
    <source>
        <strain evidence="2 3">CG516</strain>
    </source>
</reference>
<proteinExistence type="predicted"/>
<comment type="caution">
    <text evidence="2">The sequence shown here is derived from an EMBL/GenBank/DDBJ whole genome shotgun (WGS) entry which is preliminary data.</text>
</comment>
<dbReference type="Gene3D" id="2.60.120.10">
    <property type="entry name" value="Jelly Rolls"/>
    <property type="match status" value="1"/>
</dbReference>
<evidence type="ECO:0000259" key="1">
    <source>
        <dbReference type="Pfam" id="PF07883"/>
    </source>
</evidence>
<accession>A0A6L6VRC7</accession>
<dbReference type="AlphaFoldDB" id="A0A6L6VRC7"/>
<protein>
    <submittedName>
        <fullName evidence="2">Cupin domain-containing protein</fullName>
    </submittedName>
</protein>
<dbReference type="CDD" id="cd20299">
    <property type="entry name" value="cupin_YP766765-like"/>
    <property type="match status" value="1"/>
</dbReference>
<dbReference type="Proteomes" id="UP000477951">
    <property type="component" value="Unassembled WGS sequence"/>
</dbReference>
<dbReference type="InterPro" id="IPR011051">
    <property type="entry name" value="RmlC_Cupin_sf"/>
</dbReference>
<evidence type="ECO:0000313" key="3">
    <source>
        <dbReference type="Proteomes" id="UP000477951"/>
    </source>
</evidence>
<dbReference type="InterPro" id="IPR014710">
    <property type="entry name" value="RmlC-like_jellyroll"/>
</dbReference>
<sequence length="114" mass="11900">MGLKVTRIGEAHMYDAPNHFGVVGRRLQGLDAGGAQNYWIGVSEFAPGGGAGPDAGGIEKSYVILSGEMTLRADGQTVTLGVLDSVTIDAGTERQIINETDKTATMLVIAPRVV</sequence>
<organism evidence="2 3">
    <name type="scientific">Agrobacterium vitis</name>
    <name type="common">Rhizobium vitis</name>
    <dbReference type="NCBI Taxonomy" id="373"/>
    <lineage>
        <taxon>Bacteria</taxon>
        <taxon>Pseudomonadati</taxon>
        <taxon>Pseudomonadota</taxon>
        <taxon>Alphaproteobacteria</taxon>
        <taxon>Hyphomicrobiales</taxon>
        <taxon>Rhizobiaceae</taxon>
        <taxon>Rhizobium/Agrobacterium group</taxon>
        <taxon>Agrobacterium</taxon>
    </lineage>
</organism>
<gene>
    <name evidence="2" type="ORF">GOZ90_25575</name>
</gene>
<evidence type="ECO:0000313" key="2">
    <source>
        <dbReference type="EMBL" id="MUZ76022.1"/>
    </source>
</evidence>
<dbReference type="EMBL" id="WPHR01000044">
    <property type="protein sequence ID" value="MUZ76022.1"/>
    <property type="molecule type" value="Genomic_DNA"/>
</dbReference>
<feature type="domain" description="Cupin type-2" evidence="1">
    <location>
        <begin position="43"/>
        <end position="109"/>
    </location>
</feature>